<accession>A0A840AYH8</accession>
<evidence type="ECO:0008006" key="5">
    <source>
        <dbReference type="Google" id="ProtNLM"/>
    </source>
</evidence>
<name>A0A840AYH8_9SPHN</name>
<evidence type="ECO:0000313" key="3">
    <source>
        <dbReference type="EMBL" id="MBB3943469.1"/>
    </source>
</evidence>
<evidence type="ECO:0000256" key="1">
    <source>
        <dbReference type="SAM" id="MobiDB-lite"/>
    </source>
</evidence>
<dbReference type="Proteomes" id="UP000581447">
    <property type="component" value="Unassembled WGS sequence"/>
</dbReference>
<reference evidence="3 4" key="1">
    <citation type="submission" date="2020-08" db="EMBL/GenBank/DDBJ databases">
        <title>Genomic Encyclopedia of Type Strains, Phase IV (KMG-IV): sequencing the most valuable type-strain genomes for metagenomic binning, comparative biology and taxonomic classification.</title>
        <authorList>
            <person name="Goeker M."/>
        </authorList>
    </citation>
    <scope>NUCLEOTIDE SEQUENCE [LARGE SCALE GENOMIC DNA]</scope>
    <source>
        <strain evidence="3 4">DSM 29050</strain>
    </source>
</reference>
<gene>
    <name evidence="3" type="ORF">GGR91_001727</name>
</gene>
<dbReference type="EMBL" id="JACIEA010000002">
    <property type="protein sequence ID" value="MBB3943469.1"/>
    <property type="molecule type" value="Genomic_DNA"/>
</dbReference>
<keyword evidence="2" id="KW-0732">Signal</keyword>
<evidence type="ECO:0000313" key="4">
    <source>
        <dbReference type="Proteomes" id="UP000581447"/>
    </source>
</evidence>
<feature type="chain" id="PRO_5032958291" description="DUF1254 domain-containing protein" evidence="2">
    <location>
        <begin position="21"/>
        <end position="344"/>
    </location>
</feature>
<comment type="caution">
    <text evidence="3">The sequence shown here is derived from an EMBL/GenBank/DDBJ whole genome shotgun (WGS) entry which is preliminary data.</text>
</comment>
<evidence type="ECO:0000256" key="2">
    <source>
        <dbReference type="SAM" id="SignalP"/>
    </source>
</evidence>
<feature type="compositionally biased region" description="Polar residues" evidence="1">
    <location>
        <begin position="335"/>
        <end position="344"/>
    </location>
</feature>
<dbReference type="AlphaFoldDB" id="A0A840AYH8"/>
<feature type="region of interest" description="Disordered" evidence="1">
    <location>
        <begin position="323"/>
        <end position="344"/>
    </location>
</feature>
<proteinExistence type="predicted"/>
<dbReference type="RefSeq" id="WP_183941784.1">
    <property type="nucleotide sequence ID" value="NZ_BAABBG010000005.1"/>
</dbReference>
<feature type="signal peptide" evidence="2">
    <location>
        <begin position="1"/>
        <end position="20"/>
    </location>
</feature>
<keyword evidence="4" id="KW-1185">Reference proteome</keyword>
<sequence>MSVRIFALFLAFSVSLPAFAQTAISVPDTASWQHARSQIILPPKLAGLKRSSISDNSSSELDVSVQYESADSIGTVYLYRPYWNDIGVWFDRSEQGLLANKALGNVVAVEDAPTSFARPGGSVASGLYRAYTTSNNKYKATALAIFPVGHWFVKLRYSTSNSDPAIAKAKLMEMIAKVRVPVTASEGTVPQAIPTCTTAITWKKAKVIKPDLAGTFVTGTIFVELMKLRNADFLDLPNACRDGASNERYALYRDANDDNNIVMVAGDSGYSVQVLEALFSNKEYWAIASDLAQHALLPTFTKMPAPDLLFKVVVSGQTVASITDDPDMPSDQKQESVITVPSRK</sequence>
<protein>
    <recommendedName>
        <fullName evidence="5">DUF1254 domain-containing protein</fullName>
    </recommendedName>
</protein>
<organism evidence="3 4">
    <name type="scientific">Sphingorhabdus rigui</name>
    <dbReference type="NCBI Taxonomy" id="1282858"/>
    <lineage>
        <taxon>Bacteria</taxon>
        <taxon>Pseudomonadati</taxon>
        <taxon>Pseudomonadota</taxon>
        <taxon>Alphaproteobacteria</taxon>
        <taxon>Sphingomonadales</taxon>
        <taxon>Sphingomonadaceae</taxon>
        <taxon>Sphingorhabdus</taxon>
    </lineage>
</organism>